<dbReference type="PANTHER" id="PTHR47755:SF1">
    <property type="entry name" value="CELL DIVISION PROTEIN FTSX"/>
    <property type="match status" value="1"/>
</dbReference>
<dbReference type="Pfam" id="PF18075">
    <property type="entry name" value="FtsX_ECD"/>
    <property type="match status" value="1"/>
</dbReference>
<evidence type="ECO:0000256" key="6">
    <source>
        <dbReference type="ARBA" id="ARBA00022519"/>
    </source>
</evidence>
<gene>
    <name evidence="16" type="primary">ftsX</name>
    <name evidence="16" type="ORF">N8M53_00425</name>
</gene>
<evidence type="ECO:0000259" key="14">
    <source>
        <dbReference type="Pfam" id="PF02687"/>
    </source>
</evidence>
<keyword evidence="6 12" id="KW-0997">Cell inner membrane</keyword>
<evidence type="ECO:0000256" key="13">
    <source>
        <dbReference type="SAM" id="Phobius"/>
    </source>
</evidence>
<comment type="function">
    <text evidence="12">Part of the ABC transporter FtsEX involved in cellular division.</text>
</comment>
<dbReference type="InterPro" id="IPR047590">
    <property type="entry name" value="FtsX_proteobact-type"/>
</dbReference>
<evidence type="ECO:0000256" key="4">
    <source>
        <dbReference type="ARBA" id="ARBA00021907"/>
    </source>
</evidence>
<dbReference type="AlphaFoldDB" id="A0AA47LRZ9"/>
<feature type="transmembrane region" description="Helical" evidence="13">
    <location>
        <begin position="184"/>
        <end position="206"/>
    </location>
</feature>
<keyword evidence="10 12" id="KW-0472">Membrane</keyword>
<dbReference type="NCBIfam" id="TIGR00439">
    <property type="entry name" value="FtsX_Gneg"/>
    <property type="match status" value="1"/>
</dbReference>
<keyword evidence="11 12" id="KW-0131">Cell cycle</keyword>
<comment type="subunit">
    <text evidence="3">Forms a membrane-associated complex with FtsE.</text>
</comment>
<comment type="subcellular location">
    <subcellularLocation>
        <location evidence="1">Cell inner membrane</location>
        <topology evidence="1">Multi-pass membrane protein</topology>
    </subcellularLocation>
</comment>
<evidence type="ECO:0000259" key="15">
    <source>
        <dbReference type="Pfam" id="PF18075"/>
    </source>
</evidence>
<evidence type="ECO:0000256" key="1">
    <source>
        <dbReference type="ARBA" id="ARBA00004429"/>
    </source>
</evidence>
<evidence type="ECO:0000256" key="8">
    <source>
        <dbReference type="ARBA" id="ARBA00022692"/>
    </source>
</evidence>
<comment type="similarity">
    <text evidence="2 12">Belongs to the ABC-4 integral membrane protein family. FtsX subfamily.</text>
</comment>
<dbReference type="InterPro" id="IPR004513">
    <property type="entry name" value="FtsX"/>
</dbReference>
<dbReference type="EMBL" id="CP114588">
    <property type="protein sequence ID" value="WBA08732.1"/>
    <property type="molecule type" value="Genomic_DNA"/>
</dbReference>
<evidence type="ECO:0000256" key="7">
    <source>
        <dbReference type="ARBA" id="ARBA00022618"/>
    </source>
</evidence>
<dbReference type="GO" id="GO:0005886">
    <property type="term" value="C:plasma membrane"/>
    <property type="evidence" value="ECO:0007669"/>
    <property type="project" value="UniProtKB-SubCell"/>
</dbReference>
<dbReference type="PANTHER" id="PTHR47755">
    <property type="entry name" value="CELL DIVISION PROTEIN FTSX"/>
    <property type="match status" value="1"/>
</dbReference>
<evidence type="ECO:0000313" key="17">
    <source>
        <dbReference type="Proteomes" id="UP001164748"/>
    </source>
</evidence>
<evidence type="ECO:0000256" key="5">
    <source>
        <dbReference type="ARBA" id="ARBA00022475"/>
    </source>
</evidence>
<feature type="domain" description="ABC3 transporter permease C-terminal" evidence="14">
    <location>
        <begin position="187"/>
        <end position="304"/>
    </location>
</feature>
<protein>
    <recommendedName>
        <fullName evidence="4 12">Cell division protein FtsX</fullName>
    </recommendedName>
</protein>
<keyword evidence="5 12" id="KW-1003">Cell membrane</keyword>
<dbReference type="GO" id="GO:0051301">
    <property type="term" value="P:cell division"/>
    <property type="evidence" value="ECO:0007669"/>
    <property type="project" value="UniProtKB-KW"/>
</dbReference>
<evidence type="ECO:0000313" key="16">
    <source>
        <dbReference type="EMBL" id="WBA08732.1"/>
    </source>
</evidence>
<dbReference type="Pfam" id="PF02687">
    <property type="entry name" value="FtsX"/>
    <property type="match status" value="1"/>
</dbReference>
<feature type="transmembrane region" description="Helical" evidence="13">
    <location>
        <begin position="283"/>
        <end position="301"/>
    </location>
</feature>
<name>A0AA47LRZ9_9GAMM</name>
<dbReference type="GO" id="GO:0032153">
    <property type="term" value="C:cell division site"/>
    <property type="evidence" value="ECO:0007669"/>
    <property type="project" value="TreeGrafter"/>
</dbReference>
<dbReference type="InterPro" id="IPR003838">
    <property type="entry name" value="ABC3_permease_C"/>
</dbReference>
<proteinExistence type="inferred from homology"/>
<feature type="transmembrane region" description="Helical" evidence="13">
    <location>
        <begin position="28"/>
        <end position="48"/>
    </location>
</feature>
<dbReference type="PIRSF" id="PIRSF003097">
    <property type="entry name" value="FtsX"/>
    <property type="match status" value="1"/>
</dbReference>
<dbReference type="InterPro" id="IPR040690">
    <property type="entry name" value="FtsX_ECD"/>
</dbReference>
<sequence>MAESFIQTQKRHALTAWQDLFQRPMGNLLTLMVLAVALSLPATFYLLAKNVVAVSAQWHSPAEINVFLTPDQSSQQGEALAKQLGDWPAIDSIEYISPDQGMASLKQQRGFNQAVSLLDRNPLPAVLVVVPDVTSADGEESASLSARVEALSEKLAALAEVDEVRLDTDWLARLDAIKTLAVTLAWLFSGLMLAAVVLLVGNTLRLQVLHHRARIQVMKMVGATDSFILRPYLYMGAWLGVLAAVLAWLLTALNTWMMDGAVRQFAQLYDSPFTLSGLNWDESLLLLMASTLLGVLAALLATRRHLKEIEPV</sequence>
<keyword evidence="9 13" id="KW-1133">Transmembrane helix</keyword>
<keyword evidence="8 13" id="KW-0812">Transmembrane</keyword>
<dbReference type="RefSeq" id="WP_269579104.1">
    <property type="nucleotide sequence ID" value="NZ_CP114588.1"/>
</dbReference>
<evidence type="ECO:0000256" key="3">
    <source>
        <dbReference type="ARBA" id="ARBA00011160"/>
    </source>
</evidence>
<dbReference type="Gene3D" id="3.30.70.3040">
    <property type="match status" value="1"/>
</dbReference>
<evidence type="ECO:0000256" key="11">
    <source>
        <dbReference type="ARBA" id="ARBA00023306"/>
    </source>
</evidence>
<reference evidence="16" key="1">
    <citation type="submission" date="2022-09" db="EMBL/GenBank/DDBJ databases">
        <authorList>
            <person name="Li Z.-J."/>
        </authorList>
    </citation>
    <scope>NUCLEOTIDE SEQUENCE</scope>
    <source>
        <strain evidence="16">TGB11</strain>
    </source>
</reference>
<evidence type="ECO:0000256" key="10">
    <source>
        <dbReference type="ARBA" id="ARBA00023136"/>
    </source>
</evidence>
<keyword evidence="7 12" id="KW-0132">Cell division</keyword>
<dbReference type="Proteomes" id="UP001164748">
    <property type="component" value="Chromosome"/>
</dbReference>
<evidence type="ECO:0000256" key="12">
    <source>
        <dbReference type="PIRNR" id="PIRNR003097"/>
    </source>
</evidence>
<evidence type="ECO:0000256" key="2">
    <source>
        <dbReference type="ARBA" id="ARBA00007379"/>
    </source>
</evidence>
<feature type="transmembrane region" description="Helical" evidence="13">
    <location>
        <begin position="227"/>
        <end position="250"/>
    </location>
</feature>
<feature type="domain" description="FtsX extracellular" evidence="15">
    <location>
        <begin position="63"/>
        <end position="164"/>
    </location>
</feature>
<evidence type="ECO:0000256" key="9">
    <source>
        <dbReference type="ARBA" id="ARBA00022989"/>
    </source>
</evidence>
<accession>A0AA47LRZ9</accession>
<organism evidence="16 17">
    <name type="scientific">Salinivibrio kushneri</name>
    <dbReference type="NCBI Taxonomy" id="1908198"/>
    <lineage>
        <taxon>Bacteria</taxon>
        <taxon>Pseudomonadati</taxon>
        <taxon>Pseudomonadota</taxon>
        <taxon>Gammaproteobacteria</taxon>
        <taxon>Vibrionales</taxon>
        <taxon>Vibrionaceae</taxon>
        <taxon>Salinivibrio</taxon>
    </lineage>
</organism>